<dbReference type="GO" id="GO:0004930">
    <property type="term" value="F:G protein-coupled receptor activity"/>
    <property type="evidence" value="ECO:0007669"/>
    <property type="project" value="UniProtKB-KW"/>
</dbReference>
<evidence type="ECO:0000256" key="4">
    <source>
        <dbReference type="ARBA" id="ARBA00023040"/>
    </source>
</evidence>
<evidence type="ECO:0000259" key="9">
    <source>
        <dbReference type="PROSITE" id="PS50262"/>
    </source>
</evidence>
<accession>A0A813M9K4</accession>
<keyword evidence="2 8" id="KW-0812">Transmembrane</keyword>
<dbReference type="Gene3D" id="1.20.1070.10">
    <property type="entry name" value="Rhodopsin 7-helix transmembrane proteins"/>
    <property type="match status" value="1"/>
</dbReference>
<dbReference type="SUPFAM" id="SSF81321">
    <property type="entry name" value="Family A G protein-coupled receptor-like"/>
    <property type="match status" value="1"/>
</dbReference>
<name>A0A813M9K4_9BILA</name>
<evidence type="ECO:0000256" key="5">
    <source>
        <dbReference type="ARBA" id="ARBA00023136"/>
    </source>
</evidence>
<sequence>MVKSGYNLSTSPSTPIVDRFNYTNQIAVNYIWPTFPIGFLMLGTIANILSIIVFTRKEMRRFSSFCYFAFLNATNLALLYITMTHVMLNYNFKIDLRTISLPICKIHVFLTYFLSHFSSLLLCMISIDRVISVMFLHRAKELCTPKIAIKISIIIAIFTFSLSSHFLILESGYSKIEFDPVRNITVENVYCETINGTNYDFVVTKVWKIVDMSMYAFIPFTIMLTCSVIIIIRVAQQSKKFNIKAPSVATQTDGKKSISENKENFVIRNPNEAKFSARTRNLALMLIPVNILFLMFLAPVVIAMYAYHELSQDQLTLAIVEFLSYCNMTVNFFIYFITSSKFREEFLKFLSEVYLKLKNNSLNSNRFNYSNNNNTNYTTGRTDKITNKTNATECVALMNKTKN</sequence>
<gene>
    <name evidence="10" type="ORF">OXX778_LOCUS1794</name>
</gene>
<keyword evidence="11" id="KW-1185">Reference proteome</keyword>
<dbReference type="PROSITE" id="PS50262">
    <property type="entry name" value="G_PROTEIN_RECEP_F1_2"/>
    <property type="match status" value="1"/>
</dbReference>
<dbReference type="Pfam" id="PF00001">
    <property type="entry name" value="7tm_1"/>
    <property type="match status" value="1"/>
</dbReference>
<evidence type="ECO:0000256" key="3">
    <source>
        <dbReference type="ARBA" id="ARBA00022989"/>
    </source>
</evidence>
<evidence type="ECO:0000313" key="10">
    <source>
        <dbReference type="EMBL" id="CAF0717214.1"/>
    </source>
</evidence>
<evidence type="ECO:0000256" key="6">
    <source>
        <dbReference type="ARBA" id="ARBA00023170"/>
    </source>
</evidence>
<evidence type="ECO:0000256" key="7">
    <source>
        <dbReference type="ARBA" id="ARBA00023224"/>
    </source>
</evidence>
<evidence type="ECO:0000256" key="2">
    <source>
        <dbReference type="ARBA" id="ARBA00022692"/>
    </source>
</evidence>
<evidence type="ECO:0000256" key="1">
    <source>
        <dbReference type="ARBA" id="ARBA00004141"/>
    </source>
</evidence>
<dbReference type="GO" id="GO:0005886">
    <property type="term" value="C:plasma membrane"/>
    <property type="evidence" value="ECO:0007669"/>
    <property type="project" value="TreeGrafter"/>
</dbReference>
<organism evidence="10 11">
    <name type="scientific">Brachionus calyciflorus</name>
    <dbReference type="NCBI Taxonomy" id="104777"/>
    <lineage>
        <taxon>Eukaryota</taxon>
        <taxon>Metazoa</taxon>
        <taxon>Spiralia</taxon>
        <taxon>Gnathifera</taxon>
        <taxon>Rotifera</taxon>
        <taxon>Eurotatoria</taxon>
        <taxon>Monogononta</taxon>
        <taxon>Pseudotrocha</taxon>
        <taxon>Ploima</taxon>
        <taxon>Brachionidae</taxon>
        <taxon>Brachionus</taxon>
    </lineage>
</organism>
<feature type="transmembrane region" description="Helical" evidence="8">
    <location>
        <begin position="30"/>
        <end position="53"/>
    </location>
</feature>
<feature type="transmembrane region" description="Helical" evidence="8">
    <location>
        <begin position="147"/>
        <end position="168"/>
    </location>
</feature>
<comment type="caution">
    <text evidence="10">The sequence shown here is derived from an EMBL/GenBank/DDBJ whole genome shotgun (WGS) entry which is preliminary data.</text>
</comment>
<dbReference type="InterPro" id="IPR017452">
    <property type="entry name" value="GPCR_Rhodpsn_7TM"/>
</dbReference>
<dbReference type="EMBL" id="CAJNOC010000124">
    <property type="protein sequence ID" value="CAF0717214.1"/>
    <property type="molecule type" value="Genomic_DNA"/>
</dbReference>
<feature type="transmembrane region" description="Helical" evidence="8">
    <location>
        <begin position="214"/>
        <end position="235"/>
    </location>
</feature>
<dbReference type="Proteomes" id="UP000663879">
    <property type="component" value="Unassembled WGS sequence"/>
</dbReference>
<comment type="subcellular location">
    <subcellularLocation>
        <location evidence="1">Membrane</location>
        <topology evidence="1">Multi-pass membrane protein</topology>
    </subcellularLocation>
</comment>
<keyword evidence="3 8" id="KW-1133">Transmembrane helix</keyword>
<reference evidence="10" key="1">
    <citation type="submission" date="2021-02" db="EMBL/GenBank/DDBJ databases">
        <authorList>
            <person name="Nowell W R."/>
        </authorList>
    </citation>
    <scope>NUCLEOTIDE SEQUENCE</scope>
    <source>
        <strain evidence="10">Ploen Becks lab</strain>
    </source>
</reference>
<keyword evidence="7" id="KW-0807">Transducer</keyword>
<keyword evidence="4" id="KW-0297">G-protein coupled receptor</keyword>
<dbReference type="InterPro" id="IPR000276">
    <property type="entry name" value="GPCR_Rhodpsn"/>
</dbReference>
<dbReference type="OrthoDB" id="9990906at2759"/>
<evidence type="ECO:0000313" key="11">
    <source>
        <dbReference type="Proteomes" id="UP000663879"/>
    </source>
</evidence>
<feature type="transmembrane region" description="Helical" evidence="8">
    <location>
        <begin position="106"/>
        <end position="127"/>
    </location>
</feature>
<dbReference type="AlphaFoldDB" id="A0A813M9K4"/>
<protein>
    <recommendedName>
        <fullName evidence="9">G-protein coupled receptors family 1 profile domain-containing protein</fullName>
    </recommendedName>
</protein>
<keyword evidence="5 8" id="KW-0472">Membrane</keyword>
<feature type="transmembrane region" description="Helical" evidence="8">
    <location>
        <begin position="65"/>
        <end position="86"/>
    </location>
</feature>
<proteinExistence type="predicted"/>
<keyword evidence="6" id="KW-0675">Receptor</keyword>
<evidence type="ECO:0000256" key="8">
    <source>
        <dbReference type="SAM" id="Phobius"/>
    </source>
</evidence>
<dbReference type="PANTHER" id="PTHR24243">
    <property type="entry name" value="G-PROTEIN COUPLED RECEPTOR"/>
    <property type="match status" value="1"/>
</dbReference>
<feature type="domain" description="G-protein coupled receptors family 1 profile" evidence="9">
    <location>
        <begin position="46"/>
        <end position="335"/>
    </location>
</feature>
<feature type="transmembrane region" description="Helical" evidence="8">
    <location>
        <begin position="319"/>
        <end position="338"/>
    </location>
</feature>
<dbReference type="PANTHER" id="PTHR24243:SF230">
    <property type="entry name" value="G-PROTEIN COUPLED RECEPTORS FAMILY 1 PROFILE DOMAIN-CONTAINING PROTEIN"/>
    <property type="match status" value="1"/>
</dbReference>
<dbReference type="PRINTS" id="PR00237">
    <property type="entry name" value="GPCRRHODOPSN"/>
</dbReference>
<feature type="transmembrane region" description="Helical" evidence="8">
    <location>
        <begin position="282"/>
        <end position="307"/>
    </location>
</feature>